<dbReference type="OrthoDB" id="5396786at2759"/>
<dbReference type="Proteomes" id="UP000076842">
    <property type="component" value="Unassembled WGS sequence"/>
</dbReference>
<dbReference type="STRING" id="1353952.A0A165FCD3"/>
<dbReference type="InterPro" id="IPR016024">
    <property type="entry name" value="ARM-type_fold"/>
</dbReference>
<evidence type="ECO:0000313" key="2">
    <source>
        <dbReference type="Proteomes" id="UP000076842"/>
    </source>
</evidence>
<dbReference type="SUPFAM" id="SSF48371">
    <property type="entry name" value="ARM repeat"/>
    <property type="match status" value="1"/>
</dbReference>
<dbReference type="Pfam" id="PF08568">
    <property type="entry name" value="Kinetochor_Ybp2"/>
    <property type="match status" value="1"/>
</dbReference>
<dbReference type="AlphaFoldDB" id="A0A165FCD3"/>
<evidence type="ECO:0008006" key="3">
    <source>
        <dbReference type="Google" id="ProtNLM"/>
    </source>
</evidence>
<protein>
    <recommendedName>
        <fullName evidence="3">Pre-rRNA-processing protein RIX1</fullName>
    </recommendedName>
</protein>
<proteinExistence type="predicted"/>
<organism evidence="1 2">
    <name type="scientific">Calocera cornea HHB12733</name>
    <dbReference type="NCBI Taxonomy" id="1353952"/>
    <lineage>
        <taxon>Eukaryota</taxon>
        <taxon>Fungi</taxon>
        <taxon>Dikarya</taxon>
        <taxon>Basidiomycota</taxon>
        <taxon>Agaricomycotina</taxon>
        <taxon>Dacrymycetes</taxon>
        <taxon>Dacrymycetales</taxon>
        <taxon>Dacrymycetaceae</taxon>
        <taxon>Calocera</taxon>
    </lineage>
</organism>
<name>A0A165FCD3_9BASI</name>
<gene>
    <name evidence="1" type="ORF">CALCODRAFT_497331</name>
</gene>
<evidence type="ECO:0000313" key="1">
    <source>
        <dbReference type="EMBL" id="KZT56542.1"/>
    </source>
</evidence>
<reference evidence="1 2" key="1">
    <citation type="journal article" date="2016" name="Mol. Biol. Evol.">
        <title>Comparative Genomics of Early-Diverging Mushroom-Forming Fungi Provides Insights into the Origins of Lignocellulose Decay Capabilities.</title>
        <authorList>
            <person name="Nagy L.G."/>
            <person name="Riley R."/>
            <person name="Tritt A."/>
            <person name="Adam C."/>
            <person name="Daum C."/>
            <person name="Floudas D."/>
            <person name="Sun H."/>
            <person name="Yadav J.S."/>
            <person name="Pangilinan J."/>
            <person name="Larsson K.H."/>
            <person name="Matsuura K."/>
            <person name="Barry K."/>
            <person name="Labutti K."/>
            <person name="Kuo R."/>
            <person name="Ohm R.A."/>
            <person name="Bhattacharya S.S."/>
            <person name="Shirouzu T."/>
            <person name="Yoshinaga Y."/>
            <person name="Martin F.M."/>
            <person name="Grigoriev I.V."/>
            <person name="Hibbett D.S."/>
        </authorList>
    </citation>
    <scope>NUCLEOTIDE SEQUENCE [LARGE SCALE GENOMIC DNA]</scope>
    <source>
        <strain evidence="1 2">HHB12733</strain>
    </source>
</reference>
<dbReference type="InterPro" id="IPR013877">
    <property type="entry name" value="YAP-bd/ALF4/Glomulin"/>
</dbReference>
<dbReference type="EMBL" id="KV423976">
    <property type="protein sequence ID" value="KZT56542.1"/>
    <property type="molecule type" value="Genomic_DNA"/>
</dbReference>
<keyword evidence="2" id="KW-1185">Reference proteome</keyword>
<sequence length="353" mass="38307">MFAFLTDKLDSLDASIAERTFERLQPRYTVPGRSFVRKGWQAAQATYDDMLTLLDTNFAEAASSVYACNPDSKRSMDSALGAIALLVHCYPSQLAELDVGRAFSRSQPVVLRVLGGKGPSAGAGTTGVVLAWLWALVLPAQAESVHLEQELLVPIIQHLVPLSSLSPAPSTRFIAFRLLSFLLGLLPPLSTLSLLRSFLAPECPFPQMRVAAVGLVKEHVLAALRSPVASPFSTPLLMQTLGPVLLRPQPADLFSPPAAPTLAEFVDSSEPARLVECMSLLYVLLQVDTQNRTAARDALPELTVRVLTPLRALLTLWQPQMERDDEVSMALSGLVISLERFDALSISIPMPIS</sequence>
<dbReference type="InParanoid" id="A0A165FCD3"/>
<accession>A0A165FCD3</accession>